<dbReference type="EMBL" id="MCGR01000009">
    <property type="protein sequence ID" value="ORY88556.1"/>
    <property type="molecule type" value="Genomic_DNA"/>
</dbReference>
<feature type="region of interest" description="Disordered" evidence="1">
    <location>
        <begin position="298"/>
        <end position="345"/>
    </location>
</feature>
<comment type="caution">
    <text evidence="2">The sequence shown here is derived from an EMBL/GenBank/DDBJ whole genome shotgun (WGS) entry which is preliminary data.</text>
</comment>
<proteinExistence type="predicted"/>
<keyword evidence="3" id="KW-1185">Reference proteome</keyword>
<evidence type="ECO:0000313" key="3">
    <source>
        <dbReference type="Proteomes" id="UP000193467"/>
    </source>
</evidence>
<feature type="compositionally biased region" description="Polar residues" evidence="1">
    <location>
        <begin position="207"/>
        <end position="219"/>
    </location>
</feature>
<feature type="compositionally biased region" description="Gly residues" evidence="1">
    <location>
        <begin position="302"/>
        <end position="313"/>
    </location>
</feature>
<feature type="compositionally biased region" description="Basic and acidic residues" evidence="1">
    <location>
        <begin position="332"/>
        <end position="345"/>
    </location>
</feature>
<name>A0A1Y2FWZ0_9BASI</name>
<sequence>MATGTKFSSLGRSNSTGDRLRAQKLAQNLTLPPAPASSRPRPPIPDHSGYSLYSSASRPSSRASLVRAEYRSPPQGGGKGSPANGAGAGIKSRPSLFAPSPSQEVQRRSNHYDLPLDATAALRPSSQSRVPRSASISRASSFAERPSHPSFSTSSHSAHSSSAHNSHSPYPQHPQHPRSPSSTCSPSQARGRTSLPSLASLHPRSTMPPSISPAASPTLPQLPPIRSRSPSLSRPPSTASTSSALLGGPGPRPSERDFGAQYGPRPSERDFGAQYSLGSSGGSSIGRRYITMKEYTTQSGAASGGRPGWGGLGAREAEQDEDEVMGSWGTGSEERVERKTPIGWR</sequence>
<feature type="region of interest" description="Disordered" evidence="1">
    <location>
        <begin position="1"/>
        <end position="284"/>
    </location>
</feature>
<gene>
    <name evidence="2" type="ORF">BCR35DRAFT_329807</name>
</gene>
<feature type="compositionally biased region" description="Low complexity" evidence="1">
    <location>
        <begin position="226"/>
        <end position="246"/>
    </location>
</feature>
<dbReference type="AlphaFoldDB" id="A0A1Y2FWZ0"/>
<protein>
    <submittedName>
        <fullName evidence="2">Uncharacterized protein</fullName>
    </submittedName>
</protein>
<evidence type="ECO:0000256" key="1">
    <source>
        <dbReference type="SAM" id="MobiDB-lite"/>
    </source>
</evidence>
<feature type="compositionally biased region" description="Polar residues" evidence="1">
    <location>
        <begin position="183"/>
        <end position="197"/>
    </location>
</feature>
<evidence type="ECO:0000313" key="2">
    <source>
        <dbReference type="EMBL" id="ORY88556.1"/>
    </source>
</evidence>
<organism evidence="2 3">
    <name type="scientific">Leucosporidium creatinivorum</name>
    <dbReference type="NCBI Taxonomy" id="106004"/>
    <lineage>
        <taxon>Eukaryota</taxon>
        <taxon>Fungi</taxon>
        <taxon>Dikarya</taxon>
        <taxon>Basidiomycota</taxon>
        <taxon>Pucciniomycotina</taxon>
        <taxon>Microbotryomycetes</taxon>
        <taxon>Leucosporidiales</taxon>
        <taxon>Leucosporidium</taxon>
    </lineage>
</organism>
<feature type="compositionally biased region" description="Pro residues" evidence="1">
    <location>
        <begin position="32"/>
        <end position="45"/>
    </location>
</feature>
<dbReference type="InParanoid" id="A0A1Y2FWZ0"/>
<reference evidence="2 3" key="1">
    <citation type="submission" date="2016-07" db="EMBL/GenBank/DDBJ databases">
        <title>Pervasive Adenine N6-methylation of Active Genes in Fungi.</title>
        <authorList>
            <consortium name="DOE Joint Genome Institute"/>
            <person name="Mondo S.J."/>
            <person name="Dannebaum R.O."/>
            <person name="Kuo R.C."/>
            <person name="Labutti K."/>
            <person name="Haridas S."/>
            <person name="Kuo A."/>
            <person name="Salamov A."/>
            <person name="Ahrendt S.R."/>
            <person name="Lipzen A."/>
            <person name="Sullivan W."/>
            <person name="Andreopoulos W.B."/>
            <person name="Clum A."/>
            <person name="Lindquist E."/>
            <person name="Daum C."/>
            <person name="Ramamoorthy G.K."/>
            <person name="Gryganskyi A."/>
            <person name="Culley D."/>
            <person name="Magnuson J.K."/>
            <person name="James T.Y."/>
            <person name="O'Malley M.A."/>
            <person name="Stajich J.E."/>
            <person name="Spatafora J.W."/>
            <person name="Visel A."/>
            <person name="Grigoriev I.V."/>
        </authorList>
    </citation>
    <scope>NUCLEOTIDE SEQUENCE [LARGE SCALE GENOMIC DNA]</scope>
    <source>
        <strain evidence="2 3">62-1032</strain>
    </source>
</reference>
<accession>A0A1Y2FWZ0</accession>
<feature type="compositionally biased region" description="Low complexity" evidence="1">
    <location>
        <begin position="48"/>
        <end position="65"/>
    </location>
</feature>
<dbReference type="Proteomes" id="UP000193467">
    <property type="component" value="Unassembled WGS sequence"/>
</dbReference>
<feature type="compositionally biased region" description="Low complexity" evidence="1">
    <location>
        <begin position="128"/>
        <end position="170"/>
    </location>
</feature>
<feature type="compositionally biased region" description="Polar residues" evidence="1">
    <location>
        <begin position="1"/>
        <end position="17"/>
    </location>
</feature>